<comment type="subcellular location">
    <subcellularLocation>
        <location evidence="1">Endomembrane system</location>
        <topology evidence="1">Multi-pass membrane protein</topology>
    </subcellularLocation>
    <subcellularLocation>
        <location evidence="6">Lysosome membrane</location>
        <topology evidence="6">Multi-pass membrane protein</topology>
    </subcellularLocation>
</comment>
<dbReference type="Pfam" id="PF02487">
    <property type="entry name" value="CLN3"/>
    <property type="match status" value="1"/>
</dbReference>
<dbReference type="Proteomes" id="UP000606786">
    <property type="component" value="Unassembled WGS sequence"/>
</dbReference>
<comment type="similarity">
    <text evidence="6">Belongs to the battenin family.</text>
</comment>
<evidence type="ECO:0000256" key="2">
    <source>
        <dbReference type="ARBA" id="ARBA00022448"/>
    </source>
</evidence>
<gene>
    <name evidence="7" type="ORF">CCAP1982_LOCUS14181</name>
</gene>
<protein>
    <recommendedName>
        <fullName evidence="6">Battenin</fullName>
    </recommendedName>
</protein>
<reference evidence="7" key="1">
    <citation type="submission" date="2020-11" db="EMBL/GenBank/DDBJ databases">
        <authorList>
            <person name="Whitehead M."/>
        </authorList>
    </citation>
    <scope>NUCLEOTIDE SEQUENCE</scope>
    <source>
        <strain evidence="7">EGII</strain>
    </source>
</reference>
<evidence type="ECO:0000313" key="7">
    <source>
        <dbReference type="EMBL" id="CAD7005837.1"/>
    </source>
</evidence>
<evidence type="ECO:0000313" key="8">
    <source>
        <dbReference type="Proteomes" id="UP000606786"/>
    </source>
</evidence>
<comment type="caution">
    <text evidence="7">The sequence shown here is derived from an EMBL/GenBank/DDBJ whole genome shotgun (WGS) entry which is preliminary data.</text>
</comment>
<evidence type="ECO:0000256" key="5">
    <source>
        <dbReference type="ARBA" id="ARBA00023136"/>
    </source>
</evidence>
<dbReference type="AlphaFoldDB" id="A0A811V7N9"/>
<evidence type="ECO:0000256" key="3">
    <source>
        <dbReference type="ARBA" id="ARBA00022692"/>
    </source>
</evidence>
<feature type="transmembrane region" description="Helical" evidence="6">
    <location>
        <begin position="76"/>
        <end position="99"/>
    </location>
</feature>
<keyword evidence="2" id="KW-0813">Transport</keyword>
<keyword evidence="5 6" id="KW-0472">Membrane</keyword>
<keyword evidence="4 6" id="KW-1133">Transmembrane helix</keyword>
<keyword evidence="3 6" id="KW-0812">Transmembrane</keyword>
<dbReference type="GO" id="GO:0012505">
    <property type="term" value="C:endomembrane system"/>
    <property type="evidence" value="ECO:0007669"/>
    <property type="project" value="UniProtKB-SubCell"/>
</dbReference>
<dbReference type="PRINTS" id="PR01315">
    <property type="entry name" value="BATTENIN"/>
</dbReference>
<name>A0A811V7N9_CERCA</name>
<proteinExistence type="inferred from homology"/>
<dbReference type="GO" id="GO:0007040">
    <property type="term" value="P:lysosome organization"/>
    <property type="evidence" value="ECO:0007669"/>
    <property type="project" value="TreeGrafter"/>
</dbReference>
<evidence type="ECO:0000256" key="1">
    <source>
        <dbReference type="ARBA" id="ARBA00004127"/>
    </source>
</evidence>
<evidence type="ECO:0000256" key="6">
    <source>
        <dbReference type="RuleBase" id="RU361113"/>
    </source>
</evidence>
<comment type="caution">
    <text evidence="6">Lacks conserved residue(s) required for the propagation of feature annotation.</text>
</comment>
<dbReference type="OrthoDB" id="5965864at2759"/>
<sequence length="100" mass="11186">MADTAQLPAPMKDKGLWRDLTAYWILGLCNNYGYVVMLTAAHDIISQLESEDEASKAEDFAANSTQRRCNKISTSAVLLADIIPSFLVKFLAPFMPFWVQ</sequence>
<keyword evidence="8" id="KW-1185">Reference proteome</keyword>
<organism evidence="7 8">
    <name type="scientific">Ceratitis capitata</name>
    <name type="common">Mediterranean fruit fly</name>
    <name type="synonym">Tephritis capitata</name>
    <dbReference type="NCBI Taxonomy" id="7213"/>
    <lineage>
        <taxon>Eukaryota</taxon>
        <taxon>Metazoa</taxon>
        <taxon>Ecdysozoa</taxon>
        <taxon>Arthropoda</taxon>
        <taxon>Hexapoda</taxon>
        <taxon>Insecta</taxon>
        <taxon>Pterygota</taxon>
        <taxon>Neoptera</taxon>
        <taxon>Endopterygota</taxon>
        <taxon>Diptera</taxon>
        <taxon>Brachycera</taxon>
        <taxon>Muscomorpha</taxon>
        <taxon>Tephritoidea</taxon>
        <taxon>Tephritidae</taxon>
        <taxon>Ceratitis</taxon>
        <taxon>Ceratitis</taxon>
    </lineage>
</organism>
<dbReference type="GO" id="GO:0051453">
    <property type="term" value="P:regulation of intracellular pH"/>
    <property type="evidence" value="ECO:0007669"/>
    <property type="project" value="TreeGrafter"/>
</dbReference>
<dbReference type="PANTHER" id="PTHR10981">
    <property type="entry name" value="BATTENIN"/>
    <property type="match status" value="1"/>
</dbReference>
<evidence type="ECO:0000256" key="4">
    <source>
        <dbReference type="ARBA" id="ARBA00022989"/>
    </source>
</evidence>
<dbReference type="InterPro" id="IPR003492">
    <property type="entry name" value="Battenin_disease_Cln3"/>
</dbReference>
<keyword evidence="6" id="KW-0458">Lysosome</keyword>
<dbReference type="GO" id="GO:0005765">
    <property type="term" value="C:lysosomal membrane"/>
    <property type="evidence" value="ECO:0007669"/>
    <property type="project" value="UniProtKB-SubCell"/>
</dbReference>
<dbReference type="EMBL" id="CAJHJT010000034">
    <property type="protein sequence ID" value="CAD7005837.1"/>
    <property type="molecule type" value="Genomic_DNA"/>
</dbReference>
<accession>A0A811V7N9</accession>
<dbReference type="PANTHER" id="PTHR10981:SF0">
    <property type="entry name" value="BATTENIN"/>
    <property type="match status" value="1"/>
</dbReference>
<feature type="transmembrane region" description="Helical" evidence="6">
    <location>
        <begin position="20"/>
        <end position="41"/>
    </location>
</feature>